<dbReference type="AlphaFoldDB" id="A0AAN6RCJ9"/>
<gene>
    <name evidence="2" type="ORF">GRF29_185g1343410</name>
</gene>
<evidence type="ECO:0000259" key="1">
    <source>
        <dbReference type="Pfam" id="PF20150"/>
    </source>
</evidence>
<accession>A0AAN6RCJ9</accession>
<evidence type="ECO:0000313" key="2">
    <source>
        <dbReference type="EMBL" id="KAK3201562.1"/>
    </source>
</evidence>
<protein>
    <recommendedName>
        <fullName evidence="1">2EXR domain-containing protein</fullName>
    </recommendedName>
</protein>
<evidence type="ECO:0000313" key="3">
    <source>
        <dbReference type="Proteomes" id="UP001280581"/>
    </source>
</evidence>
<dbReference type="Proteomes" id="UP001280581">
    <property type="component" value="Unassembled WGS sequence"/>
</dbReference>
<organism evidence="2 3">
    <name type="scientific">Pseudopithomyces chartarum</name>
    <dbReference type="NCBI Taxonomy" id="1892770"/>
    <lineage>
        <taxon>Eukaryota</taxon>
        <taxon>Fungi</taxon>
        <taxon>Dikarya</taxon>
        <taxon>Ascomycota</taxon>
        <taxon>Pezizomycotina</taxon>
        <taxon>Dothideomycetes</taxon>
        <taxon>Pleosporomycetidae</taxon>
        <taxon>Pleosporales</taxon>
        <taxon>Massarineae</taxon>
        <taxon>Didymosphaeriaceae</taxon>
        <taxon>Pseudopithomyces</taxon>
    </lineage>
</organism>
<reference evidence="2 3" key="1">
    <citation type="submission" date="2021-02" db="EMBL/GenBank/DDBJ databases">
        <title>Genome assembly of Pseudopithomyces chartarum.</title>
        <authorList>
            <person name="Jauregui R."/>
            <person name="Singh J."/>
            <person name="Voisey C."/>
        </authorList>
    </citation>
    <scope>NUCLEOTIDE SEQUENCE [LARGE SCALE GENOMIC DNA]</scope>
    <source>
        <strain evidence="2 3">AGR01</strain>
    </source>
</reference>
<comment type="caution">
    <text evidence="2">The sequence shown here is derived from an EMBL/GenBank/DDBJ whole genome shotgun (WGS) entry which is preliminary data.</text>
</comment>
<proteinExistence type="predicted"/>
<name>A0AAN6RCJ9_9PLEO</name>
<dbReference type="EMBL" id="WVTA01000016">
    <property type="protein sequence ID" value="KAK3201562.1"/>
    <property type="molecule type" value="Genomic_DNA"/>
</dbReference>
<sequence length="240" mass="26383">MSDNVPMKTFRFLDLPKELRLMVYEEYFATESSYKEIASQASANTNIVQQGDHACASDTGNTSIALLRRTLPSSILRTCSQIREEAQGIFSKEVKRGITDLAPEIIVRDPRFRTMNNIVQVFQSLSLGCSFVNLVPGVSTGQVAGSANFLKSISKGMVLGCFAAPTLTVADVNVMAIWAAQGACQMTERGNKVVRIRVEWTDPTRAPNRLTGENVLEYLGQIMDLAVELESYHVGILKVS</sequence>
<dbReference type="InterPro" id="IPR045518">
    <property type="entry name" value="2EXR"/>
</dbReference>
<keyword evidence="3" id="KW-1185">Reference proteome</keyword>
<dbReference type="Pfam" id="PF20150">
    <property type="entry name" value="2EXR"/>
    <property type="match status" value="1"/>
</dbReference>
<feature type="domain" description="2EXR" evidence="1">
    <location>
        <begin position="11"/>
        <end position="90"/>
    </location>
</feature>